<dbReference type="RefSeq" id="WP_338294738.1">
    <property type="nucleotide sequence ID" value="NZ_AP027272.1"/>
</dbReference>
<dbReference type="KEGG" id="pmaw:MACH26_41950"/>
<protein>
    <submittedName>
        <fullName evidence="1">Uncharacterized protein</fullName>
    </submittedName>
</protein>
<proteinExistence type="predicted"/>
<accession>A0AA48KUK3</accession>
<gene>
    <name evidence="1" type="ORF">MACH26_41950</name>
</gene>
<dbReference type="AlphaFoldDB" id="A0AA48KUK3"/>
<dbReference type="EMBL" id="AP027272">
    <property type="protein sequence ID" value="BDX08674.1"/>
    <property type="molecule type" value="Genomic_DNA"/>
</dbReference>
<keyword evidence="2" id="KW-1185">Reference proteome</keyword>
<evidence type="ECO:0000313" key="2">
    <source>
        <dbReference type="Proteomes" id="UP001333710"/>
    </source>
</evidence>
<organism evidence="1 2">
    <name type="scientific">Planctobacterium marinum</name>
    <dbReference type="NCBI Taxonomy" id="1631968"/>
    <lineage>
        <taxon>Bacteria</taxon>
        <taxon>Pseudomonadati</taxon>
        <taxon>Pseudomonadota</taxon>
        <taxon>Gammaproteobacteria</taxon>
        <taxon>Alteromonadales</taxon>
        <taxon>Alteromonadaceae</taxon>
        <taxon>Planctobacterium</taxon>
    </lineage>
</organism>
<reference evidence="1" key="1">
    <citation type="submission" date="2023-01" db="EMBL/GenBank/DDBJ databases">
        <title>Complete genome sequence of Planctobacterium marinum strain Dej080120_11.</title>
        <authorList>
            <person name="Ueki S."/>
            <person name="Maruyama F."/>
        </authorList>
    </citation>
    <scope>NUCLEOTIDE SEQUENCE</scope>
    <source>
        <strain evidence="1">Dej080120_11</strain>
    </source>
</reference>
<name>A0AA48KUK3_9ALTE</name>
<sequence length="184" mass="21202">MAKIANPQGKGNHLLSNHWFEDVQLQVKSADQIFSDYILSMLVLSAEFSFKPVPDNEYFLYLWKGQLRLSLIPARKCNFPEVECLAVCFLNADLTWKVILHPQQALSSKAKEWLQNFAEAMQSQIERADSFRELLPYYEESLPFYRRLYASGLAKSLTKSAQKIRLLDKKPELPQSRFLPALSG</sequence>
<dbReference type="Proteomes" id="UP001333710">
    <property type="component" value="Chromosome"/>
</dbReference>
<evidence type="ECO:0000313" key="1">
    <source>
        <dbReference type="EMBL" id="BDX08674.1"/>
    </source>
</evidence>